<comment type="caution">
    <text evidence="6">The sequence shown here is derived from an EMBL/GenBank/DDBJ whole genome shotgun (WGS) entry which is preliminary data.</text>
</comment>
<proteinExistence type="inferred from homology"/>
<dbReference type="RefSeq" id="WP_313986314.1">
    <property type="nucleotide sequence ID" value="NZ_JASJOS010000016.1"/>
</dbReference>
<dbReference type="PANTHER" id="PTHR30244">
    <property type="entry name" value="TRANSAMINASE"/>
    <property type="match status" value="1"/>
</dbReference>
<dbReference type="AlphaFoldDB" id="A0AAE3QSM6"/>
<keyword evidence="6" id="KW-0032">Aminotransferase</keyword>
<dbReference type="PANTHER" id="PTHR30244:SF36">
    <property type="entry name" value="3-OXO-GLUCOSE-6-PHOSPHATE:GLUTAMATE AMINOTRANSFERASE"/>
    <property type="match status" value="1"/>
</dbReference>
<evidence type="ECO:0000256" key="5">
    <source>
        <dbReference type="RuleBase" id="RU004508"/>
    </source>
</evidence>
<gene>
    <name evidence="6" type="ORF">QNI16_29580</name>
</gene>
<dbReference type="Pfam" id="PF01041">
    <property type="entry name" value="DegT_DnrJ_EryC1"/>
    <property type="match status" value="1"/>
</dbReference>
<dbReference type="InterPro" id="IPR015424">
    <property type="entry name" value="PyrdxlP-dep_Trfase"/>
</dbReference>
<evidence type="ECO:0000256" key="4">
    <source>
        <dbReference type="PIRSR" id="PIRSR000390-2"/>
    </source>
</evidence>
<evidence type="ECO:0000256" key="2">
    <source>
        <dbReference type="ARBA" id="ARBA00037999"/>
    </source>
</evidence>
<dbReference type="EC" id="2.6.1.-" evidence="6"/>
<feature type="modified residue" description="N6-(pyridoxal phosphate)lysine" evidence="4">
    <location>
        <position position="186"/>
    </location>
</feature>
<protein>
    <submittedName>
        <fullName evidence="6">DegT/DnrJ/EryC1/StrS family aminotransferase</fullName>
        <ecNumber evidence="6">2.6.1.-</ecNumber>
    </submittedName>
</protein>
<dbReference type="InterPro" id="IPR015422">
    <property type="entry name" value="PyrdxlP-dep_Trfase_small"/>
</dbReference>
<feature type="active site" description="Proton acceptor" evidence="3">
    <location>
        <position position="186"/>
    </location>
</feature>
<dbReference type="GO" id="GO:0000271">
    <property type="term" value="P:polysaccharide biosynthetic process"/>
    <property type="evidence" value="ECO:0007669"/>
    <property type="project" value="TreeGrafter"/>
</dbReference>
<reference evidence="6" key="1">
    <citation type="submission" date="2023-05" db="EMBL/GenBank/DDBJ databases">
        <authorList>
            <person name="Zhang X."/>
        </authorList>
    </citation>
    <scope>NUCLEOTIDE SEQUENCE</scope>
    <source>
        <strain evidence="6">YF14B1</strain>
    </source>
</reference>
<dbReference type="InterPro" id="IPR015421">
    <property type="entry name" value="PyrdxlP-dep_Trfase_major"/>
</dbReference>
<dbReference type="SUPFAM" id="SSF53383">
    <property type="entry name" value="PLP-dependent transferases"/>
    <property type="match status" value="1"/>
</dbReference>
<dbReference type="EMBL" id="JASJOS010000016">
    <property type="protein sequence ID" value="MDJ1484687.1"/>
    <property type="molecule type" value="Genomic_DNA"/>
</dbReference>
<evidence type="ECO:0000313" key="6">
    <source>
        <dbReference type="EMBL" id="MDJ1484687.1"/>
    </source>
</evidence>
<dbReference type="PIRSF" id="PIRSF000390">
    <property type="entry name" value="PLP_StrS"/>
    <property type="match status" value="1"/>
</dbReference>
<keyword evidence="1 4" id="KW-0663">Pyridoxal phosphate</keyword>
<organism evidence="6 7">
    <name type="scientific">Xanthocytophaga flava</name>
    <dbReference type="NCBI Taxonomy" id="3048013"/>
    <lineage>
        <taxon>Bacteria</taxon>
        <taxon>Pseudomonadati</taxon>
        <taxon>Bacteroidota</taxon>
        <taxon>Cytophagia</taxon>
        <taxon>Cytophagales</taxon>
        <taxon>Rhodocytophagaceae</taxon>
        <taxon>Xanthocytophaga</taxon>
    </lineage>
</organism>
<dbReference type="InterPro" id="IPR000653">
    <property type="entry name" value="DegT/StrS_aminotransferase"/>
</dbReference>
<evidence type="ECO:0000313" key="7">
    <source>
        <dbReference type="Proteomes" id="UP001241110"/>
    </source>
</evidence>
<dbReference type="GO" id="GO:0008483">
    <property type="term" value="F:transaminase activity"/>
    <property type="evidence" value="ECO:0007669"/>
    <property type="project" value="UniProtKB-KW"/>
</dbReference>
<comment type="similarity">
    <text evidence="2 5">Belongs to the DegT/DnrJ/EryC1 family.</text>
</comment>
<dbReference type="Gene3D" id="3.90.1150.10">
    <property type="entry name" value="Aspartate Aminotransferase, domain 1"/>
    <property type="match status" value="1"/>
</dbReference>
<dbReference type="GO" id="GO:0030170">
    <property type="term" value="F:pyridoxal phosphate binding"/>
    <property type="evidence" value="ECO:0007669"/>
    <property type="project" value="TreeGrafter"/>
</dbReference>
<dbReference type="Gene3D" id="3.40.640.10">
    <property type="entry name" value="Type I PLP-dependent aspartate aminotransferase-like (Major domain)"/>
    <property type="match status" value="1"/>
</dbReference>
<evidence type="ECO:0000256" key="1">
    <source>
        <dbReference type="ARBA" id="ARBA00022898"/>
    </source>
</evidence>
<keyword evidence="6" id="KW-0808">Transferase</keyword>
<sequence>MQIPFYSLAYQHQNIRQQLIEQMTLVLDSHWYIQGDQVKAFESKFAAFCQTSHCIGISNGLDALHISLRALGIGPGDEVIVSAHCFIACVLAITHTGATPIFVEPDLYTYNIDPTAIEAAITSRTKAIMAVHMYGQPCDMEAITGIADKYKLWVVEDFAQAQGAKYGNKLVGSWGHINATSFYPVKNLGALGDAGAITTLDVELAEMVHKLQNYGSSQKYYSDIQGFNTRLDELQAALLYVKLHYLSEWNQQRQQLAHYYIRYLADLPSITLPVILPEADTVWHLFVIKVSDRQGLQSYLTEKGIGTMIHYPVPPHLQQAYKNLGYQSGSFPVAELIADTCLSLPLYPGLSLEAQDYIIRNIRDYYS</sequence>
<name>A0AAE3QSM6_9BACT</name>
<dbReference type="CDD" id="cd00616">
    <property type="entry name" value="AHBA_syn"/>
    <property type="match status" value="1"/>
</dbReference>
<dbReference type="Proteomes" id="UP001241110">
    <property type="component" value="Unassembled WGS sequence"/>
</dbReference>
<evidence type="ECO:0000256" key="3">
    <source>
        <dbReference type="PIRSR" id="PIRSR000390-1"/>
    </source>
</evidence>
<accession>A0AAE3QSM6</accession>